<gene>
    <name evidence="4" type="ORF">HGMM_F40B03C35</name>
</gene>
<dbReference type="Pfam" id="PF07228">
    <property type="entry name" value="SpoIIE"/>
    <property type="match status" value="1"/>
</dbReference>
<feature type="domain" description="PPM-type phosphatase" evidence="3">
    <location>
        <begin position="301"/>
        <end position="521"/>
    </location>
</feature>
<dbReference type="SMART" id="SM00331">
    <property type="entry name" value="PP2C_SIG"/>
    <property type="match status" value="1"/>
</dbReference>
<dbReference type="GO" id="GO:0016791">
    <property type="term" value="F:phosphatase activity"/>
    <property type="evidence" value="ECO:0007669"/>
    <property type="project" value="TreeGrafter"/>
</dbReference>
<organism evidence="4">
    <name type="scientific">uncultured Bacteroidota bacterium</name>
    <dbReference type="NCBI Taxonomy" id="152509"/>
    <lineage>
        <taxon>Bacteria</taxon>
        <taxon>Pseudomonadati</taxon>
        <taxon>Bacteroidota</taxon>
        <taxon>environmental samples</taxon>
    </lineage>
</organism>
<feature type="transmembrane region" description="Helical" evidence="2">
    <location>
        <begin position="85"/>
        <end position="104"/>
    </location>
</feature>
<dbReference type="PANTHER" id="PTHR43156:SF2">
    <property type="entry name" value="STAGE II SPORULATION PROTEIN E"/>
    <property type="match status" value="1"/>
</dbReference>
<keyword evidence="2" id="KW-1133">Transmembrane helix</keyword>
<keyword evidence="1" id="KW-0378">Hydrolase</keyword>
<feature type="transmembrane region" description="Helical" evidence="2">
    <location>
        <begin position="51"/>
        <end position="73"/>
    </location>
</feature>
<dbReference type="InterPro" id="IPR036457">
    <property type="entry name" value="PPM-type-like_dom_sf"/>
</dbReference>
<evidence type="ECO:0000259" key="3">
    <source>
        <dbReference type="SMART" id="SM00331"/>
    </source>
</evidence>
<evidence type="ECO:0000256" key="1">
    <source>
        <dbReference type="ARBA" id="ARBA00022801"/>
    </source>
</evidence>
<protein>
    <submittedName>
        <fullName evidence="4">Hypothetical conserved protein</fullName>
    </submittedName>
</protein>
<dbReference type="InterPro" id="IPR001932">
    <property type="entry name" value="PPM-type_phosphatase-like_dom"/>
</dbReference>
<evidence type="ECO:0000256" key="2">
    <source>
        <dbReference type="SAM" id="Phobius"/>
    </source>
</evidence>
<sequence length="523" mass="58696">MGLAGLVTALGLLDSPATAYLAPVLWAGAIPLLYFSRWIEPLSRKSLAETFFLVLVGGGAVFLGWEVLPSIFFQSPPLLYRALHPFLVALLFVQVGWVILPWLFRLEQLGRTEEGSLRLVSEFLVQQQQASSPDQVLSIAYKTLQQFPAVGTVLLRFRIPPDTMHLMASLPAGVMKEALIALLDQRKGERSLVEVVDSLRQLHPRLPERGALLVHRSLPLLRGPLAYAILDGAVLSKERDGFSGEEIQILSMLLEQTALFLESLERRAYNEQVRTAQKEQDFLRETREALLPPPPPILKSVDFHVYFEPYDPGIGGDYYQIYEHTDRAKVDFWLSDCAGHGIAAAYQMAQARACLNTLWMENLPPDKLIFRLNDALKRLFHKNNFITATLLHFDLERKEYILFRAGSPDIFLWDPLTGKAEILRPSGIVLGNASSQIISRIIVPERGRLVPGSLFLFFSDGITEAKNEQGEMFGTERLFNLFSIYYKLPLEDIADRILETLRAFTGGGSLGDDGTLVLVRYTG</sequence>
<dbReference type="PANTHER" id="PTHR43156">
    <property type="entry name" value="STAGE II SPORULATION PROTEIN E-RELATED"/>
    <property type="match status" value="1"/>
</dbReference>
<dbReference type="SUPFAM" id="SSF81606">
    <property type="entry name" value="PP2C-like"/>
    <property type="match status" value="1"/>
</dbReference>
<reference evidence="4" key="2">
    <citation type="journal article" date="2012" name="PLoS ONE">
        <title>A Deeply Branching Thermophilic Bacterium with an Ancient Acetyl-CoA Pathway Dominates a Subsurface Ecosystem.</title>
        <authorList>
            <person name="Takami H."/>
            <person name="Noguchi H."/>
            <person name="Takaki Y."/>
            <person name="Uchiyama I."/>
            <person name="Toyoda A."/>
            <person name="Nishi S."/>
            <person name="Chee G.-J."/>
            <person name="Arai W."/>
            <person name="Nunoura T."/>
            <person name="Itoh T."/>
            <person name="Hattori M."/>
            <person name="Takai K."/>
        </authorList>
    </citation>
    <scope>NUCLEOTIDE SEQUENCE</scope>
</reference>
<accession>H5SK61</accession>
<dbReference type="Gene3D" id="3.60.40.10">
    <property type="entry name" value="PPM-type phosphatase domain"/>
    <property type="match status" value="1"/>
</dbReference>
<evidence type="ECO:0000313" key="4">
    <source>
        <dbReference type="EMBL" id="BAL56547.1"/>
    </source>
</evidence>
<dbReference type="InterPro" id="IPR052016">
    <property type="entry name" value="Bact_Sigma-Reg"/>
</dbReference>
<proteinExistence type="predicted"/>
<name>H5SK61_9BACT</name>
<reference evidence="4" key="1">
    <citation type="journal article" date="2005" name="Environ. Microbiol.">
        <title>Genetic and functional properties of uncultivated thermophilic crenarchaeotes from a subsurface gold mine as revealed by analysis of genome fragments.</title>
        <authorList>
            <person name="Nunoura T."/>
            <person name="Hirayama H."/>
            <person name="Takami H."/>
            <person name="Oida H."/>
            <person name="Nishi S."/>
            <person name="Shimamura S."/>
            <person name="Suzuki Y."/>
            <person name="Inagaki F."/>
            <person name="Takai K."/>
            <person name="Nealson K.H."/>
            <person name="Horikoshi K."/>
        </authorList>
    </citation>
    <scope>NUCLEOTIDE SEQUENCE</scope>
</reference>
<keyword evidence="2" id="KW-0472">Membrane</keyword>
<keyword evidence="2" id="KW-0812">Transmembrane</keyword>
<dbReference type="EMBL" id="AP011750">
    <property type="protein sequence ID" value="BAL56547.1"/>
    <property type="molecule type" value="Genomic_DNA"/>
</dbReference>
<dbReference type="AlphaFoldDB" id="H5SK61"/>